<evidence type="ECO:0000313" key="2">
    <source>
        <dbReference type="Proteomes" id="UP000230500"/>
    </source>
</evidence>
<sequence>MLMGIFCYAQSEHLKFSGIPIDGTISLFQAKLLKKGYTLDRITSSYFPIGARAFRGIFIGEKVLLYVDYDPHTKIVYRVKAIIEDLVESIAEQKFQEIKEMLKKKYDNSYFLDGEKEGYPAFSICPRRHRTFLSADNNWKECYGEIDLFIVKDEDNMDYPYCFNVHIDYHDQINLDKHEIKKIDEL</sequence>
<proteinExistence type="predicted"/>
<reference evidence="1 2" key="1">
    <citation type="submission" date="2017-11" db="EMBL/GenBank/DDBJ databases">
        <title>Genome sequencing of Prevotella intermedia KCOM 2069.</title>
        <authorList>
            <person name="Kook J.-K."/>
            <person name="Park S.-N."/>
            <person name="Lim Y.K."/>
        </authorList>
    </citation>
    <scope>NUCLEOTIDE SEQUENCE [LARGE SCALE GENOMIC DNA]</scope>
    <source>
        <strain evidence="1 2">KCOM 2069</strain>
    </source>
</reference>
<name>A0A2G9IFX3_PREIN</name>
<dbReference type="EMBL" id="PESN01000001">
    <property type="protein sequence ID" value="PIN28673.1"/>
    <property type="molecule type" value="Genomic_DNA"/>
</dbReference>
<comment type="caution">
    <text evidence="1">The sequence shown here is derived from an EMBL/GenBank/DDBJ whole genome shotgun (WGS) entry which is preliminary data.</text>
</comment>
<organism evidence="1 2">
    <name type="scientific">Prevotella intermedia</name>
    <dbReference type="NCBI Taxonomy" id="28131"/>
    <lineage>
        <taxon>Bacteria</taxon>
        <taxon>Pseudomonadati</taxon>
        <taxon>Bacteroidota</taxon>
        <taxon>Bacteroidia</taxon>
        <taxon>Bacteroidales</taxon>
        <taxon>Prevotellaceae</taxon>
        <taxon>Prevotella</taxon>
    </lineage>
</organism>
<gene>
    <name evidence="1" type="ORF">CUC04_04265</name>
</gene>
<dbReference type="Proteomes" id="UP000230500">
    <property type="component" value="Unassembled WGS sequence"/>
</dbReference>
<evidence type="ECO:0000313" key="1">
    <source>
        <dbReference type="EMBL" id="PIN28673.1"/>
    </source>
</evidence>
<protein>
    <submittedName>
        <fullName evidence="1">Uncharacterized protein</fullName>
    </submittedName>
</protein>
<accession>A0A2G9IFX3</accession>
<dbReference type="AlphaFoldDB" id="A0A2G9IFX3"/>